<dbReference type="EMBL" id="AAHF01000008">
    <property type="protein sequence ID" value="EBA27304.1"/>
    <property type="molecule type" value="Genomic_DNA"/>
</dbReference>
<feature type="compositionally biased region" description="Basic and acidic residues" evidence="2">
    <location>
        <begin position="1"/>
        <end position="20"/>
    </location>
</feature>
<organism evidence="3 4">
    <name type="scientific">Aspergillus fumigatus (strain ATCC MYA-4609 / CBS 101355 / FGSC A1100 / Af293)</name>
    <name type="common">Neosartorya fumigata</name>
    <dbReference type="NCBI Taxonomy" id="330879"/>
    <lineage>
        <taxon>Eukaryota</taxon>
        <taxon>Fungi</taxon>
        <taxon>Dikarya</taxon>
        <taxon>Ascomycota</taxon>
        <taxon>Pezizomycotina</taxon>
        <taxon>Eurotiomycetes</taxon>
        <taxon>Eurotiomycetidae</taxon>
        <taxon>Eurotiales</taxon>
        <taxon>Aspergillaceae</taxon>
        <taxon>Aspergillus</taxon>
        <taxon>Aspergillus subgen. Fumigati</taxon>
    </lineage>
</organism>
<dbReference type="InterPro" id="IPR036770">
    <property type="entry name" value="Ankyrin_rpt-contain_sf"/>
</dbReference>
<evidence type="ECO:0008006" key="5">
    <source>
        <dbReference type="Google" id="ProtNLM"/>
    </source>
</evidence>
<evidence type="ECO:0000256" key="2">
    <source>
        <dbReference type="SAM" id="MobiDB-lite"/>
    </source>
</evidence>
<evidence type="ECO:0000256" key="1">
    <source>
        <dbReference type="PROSITE-ProRule" id="PRU00023"/>
    </source>
</evidence>
<dbReference type="KEGG" id="afm:AFUA_2G00963"/>
<feature type="compositionally biased region" description="Pro residues" evidence="2">
    <location>
        <begin position="306"/>
        <end position="321"/>
    </location>
</feature>
<dbReference type="Pfam" id="PF00023">
    <property type="entry name" value="Ank"/>
    <property type="match status" value="1"/>
</dbReference>
<proteinExistence type="predicted"/>
<evidence type="ECO:0000313" key="3">
    <source>
        <dbReference type="EMBL" id="EBA27304.1"/>
    </source>
</evidence>
<reference evidence="3 4" key="1">
    <citation type="journal article" date="2005" name="Nature">
        <title>Genomic sequence of the pathogenic and allergenic filamentous fungus Aspergillus fumigatus.</title>
        <authorList>
            <person name="Nierman W.C."/>
            <person name="Pain A."/>
            <person name="Anderson M.J."/>
            <person name="Wortman J.R."/>
            <person name="Kim H.S."/>
            <person name="Arroyo J."/>
            <person name="Berriman M."/>
            <person name="Abe K."/>
            <person name="Archer D.B."/>
            <person name="Bermejo C."/>
            <person name="Bennett J."/>
            <person name="Bowyer P."/>
            <person name="Chen D."/>
            <person name="Collins M."/>
            <person name="Coulsen R."/>
            <person name="Davies R."/>
            <person name="Dyer P.S."/>
            <person name="Farman M."/>
            <person name="Fedorova N."/>
            <person name="Fedorova N."/>
            <person name="Feldblyum T.V."/>
            <person name="Fischer R."/>
            <person name="Fosker N."/>
            <person name="Fraser A."/>
            <person name="Garcia J.L."/>
            <person name="Garcia M.J."/>
            <person name="Goble A."/>
            <person name="Goldman G.H."/>
            <person name="Gomi K."/>
            <person name="Griffith-Jones S."/>
            <person name="Gwilliam R."/>
            <person name="Haas B."/>
            <person name="Haas H."/>
            <person name="Harris D."/>
            <person name="Horiuchi H."/>
            <person name="Huang J."/>
            <person name="Humphray S."/>
            <person name="Jimenez J."/>
            <person name="Keller N."/>
            <person name="Khouri H."/>
            <person name="Kitamoto K."/>
            <person name="Kobayashi T."/>
            <person name="Konzack S."/>
            <person name="Kulkarni R."/>
            <person name="Kumagai T."/>
            <person name="Lafon A."/>
            <person name="Latge J.P."/>
            <person name="Li W."/>
            <person name="Lord A."/>
            <person name="Lu C."/>
            <person name="Majoros W.H."/>
            <person name="May G.S."/>
            <person name="Miller B.L."/>
            <person name="Mohamoud Y."/>
            <person name="Molina M."/>
            <person name="Monod M."/>
            <person name="Mouyna I."/>
            <person name="Mulligan S."/>
            <person name="Murphy L."/>
            <person name="O'Neil S."/>
            <person name="Paulsen I."/>
            <person name="Penalva M.A."/>
            <person name="Pertea M."/>
            <person name="Price C."/>
            <person name="Pritchard B.L."/>
            <person name="Quail M.A."/>
            <person name="Rabbinowitsch E."/>
            <person name="Rawlins N."/>
            <person name="Rajandream M.A."/>
            <person name="Reichard U."/>
            <person name="Renauld H."/>
            <person name="Robson G.D."/>
            <person name="Rodriguez de Cordoba S."/>
            <person name="Rodriguez-Pena J.M."/>
            <person name="Ronning C.M."/>
            <person name="Rutter S."/>
            <person name="Salzberg S.L."/>
            <person name="Sanchez M."/>
            <person name="Sanchez-Ferrero J.C."/>
            <person name="Saunders D."/>
            <person name="Seeger K."/>
            <person name="Squares R."/>
            <person name="Squares S."/>
            <person name="Takeuchi M."/>
            <person name="Tekaia F."/>
            <person name="Turner G."/>
            <person name="Vazquez de Aldana C.R."/>
            <person name="Weidman J."/>
            <person name="White O."/>
            <person name="Woodward J."/>
            <person name="Yu J.H."/>
            <person name="Fraser C."/>
            <person name="Galagan J.E."/>
            <person name="Asai K."/>
            <person name="Machida M."/>
            <person name="Hall N."/>
            <person name="Barrell B."/>
            <person name="Denning D.W."/>
        </authorList>
    </citation>
    <scope>NUCLEOTIDE SEQUENCE [LARGE SCALE GENOMIC DNA]</scope>
    <source>
        <strain evidence="3 4">Af293</strain>
    </source>
</reference>
<dbReference type="PROSITE" id="PS50297">
    <property type="entry name" value="ANK_REP_REGION"/>
    <property type="match status" value="1"/>
</dbReference>
<dbReference type="AlphaFoldDB" id="A4D9V7"/>
<keyword evidence="1" id="KW-0040">ANK repeat</keyword>
<evidence type="ECO:0000313" key="4">
    <source>
        <dbReference type="Proteomes" id="UP000002530"/>
    </source>
</evidence>
<feature type="region of interest" description="Disordered" evidence="2">
    <location>
        <begin position="1"/>
        <end position="22"/>
    </location>
</feature>
<keyword evidence="4" id="KW-1185">Reference proteome</keyword>
<dbReference type="InParanoid" id="A4D9V7"/>
<dbReference type="Proteomes" id="UP000002530">
    <property type="component" value="Unassembled WGS sequence"/>
</dbReference>
<dbReference type="STRING" id="330879.A4D9V7"/>
<dbReference type="RefSeq" id="XP_001481642.1">
    <property type="nucleotide sequence ID" value="XM_001481592.1"/>
</dbReference>
<protein>
    <recommendedName>
        <fullName evidence="5">Ankyrin repeat protein</fullName>
    </recommendedName>
</protein>
<dbReference type="GeneID" id="5076955"/>
<accession>A4D9V7</accession>
<comment type="caution">
    <text evidence="3">The sequence shown here is derived from an EMBL/GenBank/DDBJ whole genome shotgun (WGS) entry which is preliminary data.</text>
</comment>
<dbReference type="Gene3D" id="1.25.40.20">
    <property type="entry name" value="Ankyrin repeat-containing domain"/>
    <property type="match status" value="1"/>
</dbReference>
<dbReference type="VEuPathDB" id="FungiDB:Afu2g00963"/>
<name>A4D9V7_ASPFU</name>
<gene>
    <name evidence="3" type="ORF">AFUA_2G00963</name>
</gene>
<feature type="repeat" description="ANK" evidence="1">
    <location>
        <begin position="234"/>
        <end position="269"/>
    </location>
</feature>
<dbReference type="SUPFAM" id="SSF48403">
    <property type="entry name" value="Ankyrin repeat"/>
    <property type="match status" value="1"/>
</dbReference>
<dbReference type="InterPro" id="IPR002110">
    <property type="entry name" value="Ankyrin_rpt"/>
</dbReference>
<dbReference type="HOGENOM" id="CLU_865929_0_0_1"/>
<dbReference type="PROSITE" id="PS50088">
    <property type="entry name" value="ANK_REPEAT"/>
    <property type="match status" value="1"/>
</dbReference>
<dbReference type="OrthoDB" id="4364912at2759"/>
<feature type="region of interest" description="Disordered" evidence="2">
    <location>
        <begin position="297"/>
        <end position="321"/>
    </location>
</feature>
<sequence length="321" mass="35963">MSDQHMEKAHKEKTPPRDLSEGAIEQDEMQALLLDLVRVDEVEMVERLLPRVDDLYRFSSLIGKTVGELGSLPMAQMITRVCKEGAKHRAVDQFYHGAIKAGNVEFIDWLISSNQIPEYRDEAASITAAFVKSDSEDLWRLCEQFMAALSRADDIDRRMSDVCFEEPAINATCRIAKRENMLISLWESVGAIKKPKAAKLSYALGVVARTTCSIPLGRALLQHGANINGQKGKLAVSPLHFAARKSSVENAEFMRFLLFAGADPERVSRSRRPSDEIGAKEIVRWLGMTWNELVEQTRDCRRSTPTTPPDPSVKPGPWRPA</sequence>